<reference evidence="1 2" key="1">
    <citation type="submission" date="2016-10" db="EMBL/GenBank/DDBJ databases">
        <authorList>
            <person name="de Groot N.N."/>
        </authorList>
    </citation>
    <scope>NUCLEOTIDE SEQUENCE [LARGE SCALE GENOMIC DNA]</scope>
    <source>
        <strain evidence="1 2">F</strain>
    </source>
</reference>
<dbReference type="EMBL" id="FOZC01000015">
    <property type="protein sequence ID" value="SFR86526.1"/>
    <property type="molecule type" value="Genomic_DNA"/>
</dbReference>
<evidence type="ECO:0008006" key="3">
    <source>
        <dbReference type="Google" id="ProtNLM"/>
    </source>
</evidence>
<sequence length="589" mass="68265">MGRIIITNNSDWSDFLVNNNSDAGLKVCKYDEIHDIKLTSFYKLNVECNNYFECGDESVFVVGTFFYKELFGQEALEKLFHDRNQRSVKEIRADAFGAYAVLIKLKSKLIIFTDETRMYGLYYYADDNNFLITNSYLHIQQCTHQQIEHNALLERGIRGGIAGLNTPFKNIYSLSARQYIEINAETNEFIINPVELNNYGVPVSSADEAIKLLWNRTQRIAAIRSKYIHDYLQFVTGGIDSRLELAINIYNNDRIHLGYWMGSDLITNGTTEDLEIEMEIGERFSLKHDCYSVGCDFDEVLKAISENDIARYGEYASKYAGNKKWFSIFENAEEEFIGFGYFGETLRALGELDRHYHEDYSLDEFVKDVYCRTGLEKTIFSSDEFYSYLKGQMLNLLNVRSKAKYDIDDYYRVFTYSRFSADCLLTNICNIFAYSFPVFGVKQVADVIFSIPYQMRTNEVLSIGLTSRWCEGLLDVPYYSHHHKILCDKNSLMVRETKTNNLLGKIKPALINTKIYDYLYLSFLQKYMRPQQKNNKDVFDLCMKVLNNSAVFRNSSITVKNPNNWKGAELATLASFVADIRCIELINHQ</sequence>
<organism evidence="1 2">
    <name type="scientific">[Clostridium] aminophilum</name>
    <dbReference type="NCBI Taxonomy" id="1526"/>
    <lineage>
        <taxon>Bacteria</taxon>
        <taxon>Bacillati</taxon>
        <taxon>Bacillota</taxon>
        <taxon>Clostridia</taxon>
        <taxon>Lachnospirales</taxon>
        <taxon>Lachnospiraceae</taxon>
    </lineage>
</organism>
<evidence type="ECO:0000313" key="2">
    <source>
        <dbReference type="Proteomes" id="UP000214760"/>
    </source>
</evidence>
<protein>
    <recommendedName>
        <fullName evidence="3">Asparagine synthase</fullName>
    </recommendedName>
</protein>
<dbReference type="RefSeq" id="WP_031474516.1">
    <property type="nucleotide sequence ID" value="NZ_FOZC01000015.1"/>
</dbReference>
<dbReference type="AlphaFoldDB" id="A0A1I6K5P9"/>
<name>A0A1I6K5P9_9FIRM</name>
<accession>A0A1I6K5P9</accession>
<gene>
    <name evidence="1" type="ORF">SAMN02910262_02274</name>
</gene>
<dbReference type="Proteomes" id="UP000214760">
    <property type="component" value="Unassembled WGS sequence"/>
</dbReference>
<evidence type="ECO:0000313" key="1">
    <source>
        <dbReference type="EMBL" id="SFR86526.1"/>
    </source>
</evidence>
<proteinExistence type="predicted"/>